<comment type="caution">
    <text evidence="3">The sequence shown here is derived from an EMBL/GenBank/DDBJ whole genome shotgun (WGS) entry which is preliminary data.</text>
</comment>
<keyword evidence="4" id="KW-1185">Reference proteome</keyword>
<name>A0ABW2CCE6_9ACTN</name>
<feature type="region of interest" description="Disordered" evidence="1">
    <location>
        <begin position="324"/>
        <end position="358"/>
    </location>
</feature>
<evidence type="ECO:0000313" key="4">
    <source>
        <dbReference type="Proteomes" id="UP001596380"/>
    </source>
</evidence>
<keyword evidence="2" id="KW-0472">Membrane</keyword>
<evidence type="ECO:0000256" key="2">
    <source>
        <dbReference type="SAM" id="Phobius"/>
    </source>
</evidence>
<proteinExistence type="predicted"/>
<evidence type="ECO:0000256" key="1">
    <source>
        <dbReference type="SAM" id="MobiDB-lite"/>
    </source>
</evidence>
<dbReference type="Proteomes" id="UP001596380">
    <property type="component" value="Unassembled WGS sequence"/>
</dbReference>
<keyword evidence="2" id="KW-1133">Transmembrane helix</keyword>
<feature type="region of interest" description="Disordered" evidence="1">
    <location>
        <begin position="162"/>
        <end position="207"/>
    </location>
</feature>
<keyword evidence="2" id="KW-0812">Transmembrane</keyword>
<dbReference type="NCBIfam" id="NF038083">
    <property type="entry name" value="CU044_5270_fam"/>
    <property type="match status" value="1"/>
</dbReference>
<accession>A0ABW2CCE6</accession>
<feature type="transmembrane region" description="Helical" evidence="2">
    <location>
        <begin position="48"/>
        <end position="69"/>
    </location>
</feature>
<organism evidence="3 4">
    <name type="scientific">Actinomadura yumaensis</name>
    <dbReference type="NCBI Taxonomy" id="111807"/>
    <lineage>
        <taxon>Bacteria</taxon>
        <taxon>Bacillati</taxon>
        <taxon>Actinomycetota</taxon>
        <taxon>Actinomycetes</taxon>
        <taxon>Streptosporangiales</taxon>
        <taxon>Thermomonosporaceae</taxon>
        <taxon>Actinomadura</taxon>
    </lineage>
</organism>
<dbReference type="EMBL" id="JBHSXS010000002">
    <property type="protein sequence ID" value="MFC6879451.1"/>
    <property type="molecule type" value="Genomic_DNA"/>
</dbReference>
<gene>
    <name evidence="3" type="ORF">ACFQKB_06690</name>
</gene>
<feature type="compositionally biased region" description="Polar residues" evidence="1">
    <location>
        <begin position="331"/>
        <end position="344"/>
    </location>
</feature>
<sequence length="358" mass="38602">MNDLDALIAAADPVAADDLTYGARQETLLRSIIDEPARRSPARPRARLRWILPTVAAAAAVTAVLWHVLAPRSIPEQRYVTSGPAHAMLLASAEHADRTGTKRFWHAKGEVGQLLRRDHNGHRYTLLVTIPTEAWRPRDPVDGDAVLAHDLAGARLQPVSAADAKAYREDGSPGPNENSDAGIAIPDPPDGPEHTEDSVFEGDPARLPADPAKLRVAMLTWIRDHGGLPARPDAWLFREATHLLDSPARTPSPAVRGALYRMLAGLPGVRSLGTVRDPLGRPAVGVALREHTSALGTIDWQLLLSPSSDFVMATRAVVVRPGATNRGLPPGTTQYLTVKQTAGWTDQPPKRPLPGARR</sequence>
<dbReference type="RefSeq" id="WP_160824059.1">
    <property type="nucleotide sequence ID" value="NZ_JBHSXS010000002.1"/>
</dbReference>
<reference evidence="4" key="1">
    <citation type="journal article" date="2019" name="Int. J. Syst. Evol. Microbiol.">
        <title>The Global Catalogue of Microorganisms (GCM) 10K type strain sequencing project: providing services to taxonomists for standard genome sequencing and annotation.</title>
        <authorList>
            <consortium name="The Broad Institute Genomics Platform"/>
            <consortium name="The Broad Institute Genome Sequencing Center for Infectious Disease"/>
            <person name="Wu L."/>
            <person name="Ma J."/>
        </authorList>
    </citation>
    <scope>NUCLEOTIDE SEQUENCE [LARGE SCALE GENOMIC DNA]</scope>
    <source>
        <strain evidence="4">JCM 3369</strain>
    </source>
</reference>
<dbReference type="InterPro" id="IPR047789">
    <property type="entry name" value="CU044_5270-like"/>
</dbReference>
<protein>
    <submittedName>
        <fullName evidence="3">CU044_5270 family protein</fullName>
    </submittedName>
</protein>
<evidence type="ECO:0000313" key="3">
    <source>
        <dbReference type="EMBL" id="MFC6879451.1"/>
    </source>
</evidence>